<dbReference type="Proteomes" id="UP000199086">
    <property type="component" value="Unassembled WGS sequence"/>
</dbReference>
<evidence type="ECO:0000313" key="3">
    <source>
        <dbReference type="EMBL" id="SDB93637.1"/>
    </source>
</evidence>
<dbReference type="RefSeq" id="WP_245703215.1">
    <property type="nucleotide sequence ID" value="NZ_FMYF01000010.1"/>
</dbReference>
<reference evidence="3 4" key="1">
    <citation type="submission" date="2016-06" db="EMBL/GenBank/DDBJ databases">
        <authorList>
            <person name="Olsen C.W."/>
            <person name="Carey S."/>
            <person name="Hinshaw L."/>
            <person name="Karasin A.I."/>
        </authorList>
    </citation>
    <scope>NUCLEOTIDE SEQUENCE [LARGE SCALE GENOMIC DNA]</scope>
    <source>
        <strain evidence="3 4">LZ-22</strain>
    </source>
</reference>
<gene>
    <name evidence="3" type="ORF">GA0111570_11044</name>
</gene>
<dbReference type="PANTHER" id="PTHR42942">
    <property type="entry name" value="6-O-METHYLGUANINE DNA METHYLTRANSFERASE"/>
    <property type="match status" value="1"/>
</dbReference>
<organism evidence="3 4">
    <name type="scientific">Raineyella antarctica</name>
    <dbReference type="NCBI Taxonomy" id="1577474"/>
    <lineage>
        <taxon>Bacteria</taxon>
        <taxon>Bacillati</taxon>
        <taxon>Actinomycetota</taxon>
        <taxon>Actinomycetes</taxon>
        <taxon>Propionibacteriales</taxon>
        <taxon>Propionibacteriaceae</taxon>
        <taxon>Raineyella</taxon>
    </lineage>
</organism>
<dbReference type="InterPro" id="IPR036217">
    <property type="entry name" value="MethylDNA_cys_MeTrfase_DNAb"/>
</dbReference>
<dbReference type="GO" id="GO:0003677">
    <property type="term" value="F:DNA binding"/>
    <property type="evidence" value="ECO:0007669"/>
    <property type="project" value="UniProtKB-KW"/>
</dbReference>
<evidence type="ECO:0000259" key="2">
    <source>
        <dbReference type="Pfam" id="PF01035"/>
    </source>
</evidence>
<dbReference type="Pfam" id="PF01035">
    <property type="entry name" value="DNA_binding_1"/>
    <property type="match status" value="1"/>
</dbReference>
<evidence type="ECO:0000313" key="4">
    <source>
        <dbReference type="Proteomes" id="UP000199086"/>
    </source>
</evidence>
<accession>A0A1G6HH25</accession>
<name>A0A1G6HH25_9ACTN</name>
<dbReference type="STRING" id="1577474.GA0111570_11044"/>
<dbReference type="PANTHER" id="PTHR42942:SF1">
    <property type="entry name" value="ALKYLTRANSFERASE-LIKE PROTEIN 1"/>
    <property type="match status" value="1"/>
</dbReference>
<dbReference type="SUPFAM" id="SSF46767">
    <property type="entry name" value="Methylated DNA-protein cysteine methyltransferase, C-terminal domain"/>
    <property type="match status" value="1"/>
</dbReference>
<dbReference type="AlphaFoldDB" id="A0A1G6HH25"/>
<dbReference type="GO" id="GO:0003824">
    <property type="term" value="F:catalytic activity"/>
    <property type="evidence" value="ECO:0007669"/>
    <property type="project" value="InterPro"/>
</dbReference>
<keyword evidence="3" id="KW-0238">DNA-binding</keyword>
<keyword evidence="1" id="KW-0227">DNA damage</keyword>
<dbReference type="InterPro" id="IPR052520">
    <property type="entry name" value="ATL_DNA_repair"/>
</dbReference>
<evidence type="ECO:0000256" key="1">
    <source>
        <dbReference type="ARBA" id="ARBA00022763"/>
    </source>
</evidence>
<dbReference type="GO" id="GO:0006281">
    <property type="term" value="P:DNA repair"/>
    <property type="evidence" value="ECO:0007669"/>
    <property type="project" value="InterPro"/>
</dbReference>
<protein>
    <submittedName>
        <fullName evidence="3">Alkylated DNA nucleotide flippase Atl1, participates in nucleotide excision repair, Ada-like DNA-binding domain</fullName>
    </submittedName>
</protein>
<keyword evidence="4" id="KW-1185">Reference proteome</keyword>
<dbReference type="Gene3D" id="1.10.10.10">
    <property type="entry name" value="Winged helix-like DNA-binding domain superfamily/Winged helix DNA-binding domain"/>
    <property type="match status" value="1"/>
</dbReference>
<dbReference type="EMBL" id="FMYF01000010">
    <property type="protein sequence ID" value="SDB93637.1"/>
    <property type="molecule type" value="Genomic_DNA"/>
</dbReference>
<dbReference type="InterPro" id="IPR036388">
    <property type="entry name" value="WH-like_DNA-bd_sf"/>
</dbReference>
<dbReference type="CDD" id="cd06445">
    <property type="entry name" value="ATase"/>
    <property type="match status" value="1"/>
</dbReference>
<sequence length="113" mass="12334">MPGVVDRVLLAVEQIPAGSVASYGTIGRIAGAGPRQVGTIMRLYGADVCWWRVTDREGDLVPLEKARTHWAAEGIVVKPNGRGCRMPDFAADPIQLAGDYQEACRERGWDPDR</sequence>
<feature type="domain" description="Methylated-DNA-[protein]-cysteine S-methyltransferase DNA binding" evidence="2">
    <location>
        <begin position="6"/>
        <end position="63"/>
    </location>
</feature>
<dbReference type="InterPro" id="IPR014048">
    <property type="entry name" value="MethylDNA_cys_MeTrfase_DNA-bd"/>
</dbReference>
<proteinExistence type="predicted"/>